<dbReference type="Proteomes" id="UP000766595">
    <property type="component" value="Unassembled WGS sequence"/>
</dbReference>
<protein>
    <submittedName>
        <fullName evidence="2">Ribbon-helix-helix domain-containing protein</fullName>
    </submittedName>
</protein>
<name>A0A947GGS5_9HYPH</name>
<dbReference type="Gene3D" id="1.10.3990.20">
    <property type="entry name" value="protein bp1543"/>
    <property type="match status" value="1"/>
</dbReference>
<dbReference type="InterPro" id="IPR038268">
    <property type="entry name" value="RHH_sf"/>
</dbReference>
<organism evidence="2 3">
    <name type="scientific">Prosthecodimorpha staleyi</name>
    <dbReference type="NCBI Taxonomy" id="2840188"/>
    <lineage>
        <taxon>Bacteria</taxon>
        <taxon>Pseudomonadati</taxon>
        <taxon>Pseudomonadota</taxon>
        <taxon>Alphaproteobacteria</taxon>
        <taxon>Hyphomicrobiales</taxon>
        <taxon>Ancalomicrobiaceae</taxon>
        <taxon>Prosthecodimorpha</taxon>
    </lineage>
</organism>
<dbReference type="InterPro" id="IPR027373">
    <property type="entry name" value="RHH_dom"/>
</dbReference>
<evidence type="ECO:0000313" key="2">
    <source>
        <dbReference type="EMBL" id="MBT9292745.1"/>
    </source>
</evidence>
<evidence type="ECO:0000313" key="3">
    <source>
        <dbReference type="Proteomes" id="UP000766595"/>
    </source>
</evidence>
<dbReference type="RefSeq" id="WP_261971247.1">
    <property type="nucleotide sequence ID" value="NZ_JAHHZF010000015.1"/>
</dbReference>
<comment type="caution">
    <text evidence="2">The sequence shown here is derived from an EMBL/GenBank/DDBJ whole genome shotgun (WGS) entry which is preliminary data.</text>
</comment>
<dbReference type="AlphaFoldDB" id="A0A947GGS5"/>
<sequence>MCQIFASLPPATYAFQTRSVRLGGHATSIRLELRFWQILEEIADQQGVTLPKFLTKLHDEILDRHGEVANFASLLRCACLTYLAEIRGRDEVETALAVEARRDFRYPLAAAE</sequence>
<proteinExistence type="predicted"/>
<evidence type="ECO:0000259" key="1">
    <source>
        <dbReference type="Pfam" id="PF13467"/>
    </source>
</evidence>
<feature type="domain" description="Ribbon-helix-helix" evidence="1">
    <location>
        <begin position="16"/>
        <end position="83"/>
    </location>
</feature>
<dbReference type="EMBL" id="JAHHZF010000015">
    <property type="protein sequence ID" value="MBT9292745.1"/>
    <property type="molecule type" value="Genomic_DNA"/>
</dbReference>
<gene>
    <name evidence="2" type="ORF">KL771_25010</name>
</gene>
<reference evidence="2 3" key="1">
    <citation type="submission" date="2021-06" db="EMBL/GenBank/DDBJ databases">
        <authorList>
            <person name="Grouzdev D.S."/>
            <person name="Koziaeva V."/>
        </authorList>
    </citation>
    <scope>NUCLEOTIDE SEQUENCE [LARGE SCALE GENOMIC DNA]</scope>
    <source>
        <strain evidence="2 3">22</strain>
    </source>
</reference>
<dbReference type="Pfam" id="PF13467">
    <property type="entry name" value="RHH_4"/>
    <property type="match status" value="1"/>
</dbReference>
<keyword evidence="3" id="KW-1185">Reference proteome</keyword>
<accession>A0A947GGS5</accession>